<evidence type="ECO:0000259" key="12">
    <source>
        <dbReference type="SMART" id="SM01117"/>
    </source>
</evidence>
<feature type="region of interest" description="Disordered" evidence="9">
    <location>
        <begin position="240"/>
        <end position="312"/>
    </location>
</feature>
<evidence type="ECO:0000256" key="4">
    <source>
        <dbReference type="ARBA" id="ARBA00022723"/>
    </source>
</evidence>
<dbReference type="InterPro" id="IPR004827">
    <property type="entry name" value="bZIP"/>
</dbReference>
<dbReference type="SUPFAM" id="SSF57959">
    <property type="entry name" value="Leucine zipper domain"/>
    <property type="match status" value="1"/>
</dbReference>
<accession>A0A8F2W5K2</accession>
<dbReference type="InterPro" id="IPR036400">
    <property type="entry name" value="Cyt_B5-like_heme/steroid_sf"/>
</dbReference>
<keyword evidence="2" id="KW-0349">Heme</keyword>
<evidence type="ECO:0000259" key="11">
    <source>
        <dbReference type="SMART" id="SM00338"/>
    </source>
</evidence>
<dbReference type="GO" id="GO:0020037">
    <property type="term" value="F:heme binding"/>
    <property type="evidence" value="ECO:0007669"/>
    <property type="project" value="TreeGrafter"/>
</dbReference>
<feature type="domain" description="BZIP" evidence="11">
    <location>
        <begin position="329"/>
        <end position="393"/>
    </location>
</feature>
<dbReference type="Gene3D" id="3.10.120.10">
    <property type="entry name" value="Cytochrome b5-like heme/steroid binding domain"/>
    <property type="match status" value="1"/>
</dbReference>
<keyword evidence="10" id="KW-1133">Transmembrane helix</keyword>
<dbReference type="GO" id="GO:0046872">
    <property type="term" value="F:metal ion binding"/>
    <property type="evidence" value="ECO:0007669"/>
    <property type="project" value="UniProtKB-KW"/>
</dbReference>
<reference evidence="13" key="1">
    <citation type="submission" date="2021-06" db="EMBL/GenBank/DDBJ databases">
        <title>Candida auris outbreak in lebanese hospital.</title>
        <authorList>
            <person name="Finianos M."/>
        </authorList>
    </citation>
    <scope>NUCLEOTIDE SEQUENCE</scope>
    <source>
        <strain evidence="13">CA7LBN</strain>
    </source>
</reference>
<proteinExistence type="inferred from homology"/>
<evidence type="ECO:0000256" key="10">
    <source>
        <dbReference type="SAM" id="Phobius"/>
    </source>
</evidence>
<dbReference type="SUPFAM" id="SSF55856">
    <property type="entry name" value="Cytochrome b5-like heme/steroid binding domain"/>
    <property type="match status" value="1"/>
</dbReference>
<evidence type="ECO:0000256" key="5">
    <source>
        <dbReference type="ARBA" id="ARBA00023004"/>
    </source>
</evidence>
<dbReference type="Pfam" id="PF00173">
    <property type="entry name" value="Cyt-b5"/>
    <property type="match status" value="1"/>
</dbReference>
<feature type="domain" description="Cytochrome b5 heme-binding" evidence="12">
    <location>
        <begin position="10"/>
        <end position="83"/>
    </location>
</feature>
<comment type="similarity">
    <text evidence="7">Belongs to the cytochrome b5 family.</text>
</comment>
<keyword evidence="5" id="KW-0408">Iron</keyword>
<dbReference type="PRINTS" id="PR00363">
    <property type="entry name" value="CYTOCHROMEB5"/>
</dbReference>
<dbReference type="SMART" id="SM01117">
    <property type="entry name" value="Cyt-b5"/>
    <property type="match status" value="1"/>
</dbReference>
<feature type="coiled-coil region" evidence="8">
    <location>
        <begin position="326"/>
        <end position="376"/>
    </location>
</feature>
<keyword evidence="4" id="KW-0479">Metal-binding</keyword>
<dbReference type="GO" id="GO:0016020">
    <property type="term" value="C:membrane"/>
    <property type="evidence" value="ECO:0007669"/>
    <property type="project" value="UniProtKB-SubCell"/>
</dbReference>
<gene>
    <name evidence="13" type="ORF">CA7LBN_004174</name>
</gene>
<evidence type="ECO:0000256" key="7">
    <source>
        <dbReference type="ARBA" id="ARBA00038168"/>
    </source>
</evidence>
<keyword evidence="6 10" id="KW-0472">Membrane</keyword>
<dbReference type="InterPro" id="IPR001199">
    <property type="entry name" value="Cyt_B5-like_heme/steroid-bd"/>
</dbReference>
<sequence>MSPELRPGVYSAQEIRKHSSPSDLWMTIHGKVYDVTAFAQEHPGGVEVLLDCGGVDATEAFDDVAHSDLAREMLEPYFVGFAESAQRENTKEVSDPEKAPETAAKCTKRNDKLRDFRRQKTCASVLAGVALSCVIVVMILQKIQWLNRSQPVNHVKDDICDYIDQPLDLNQENIRLFEQQQHFQQQQQMPMNFHSAGTPAFNMTPNGMQWQSVNQGSPGNNIHGGPYMNNMHPAMAPVSHGPHEDGAFFRSGSVGSNIEKDSNSSYQQQWGSVNVGVGGGNHTDSSLQSSPPGDSEVKVGDQVKSRRSKSRILSDQEEALLAKDDKELTEEELKIKKKAHNRLAQRAFRERKRTELKDLETKLLQSEEERHKLVRALQDIKSSYASVPSEDSLLRNEVHSAADSHFSFPGSQDEFIDQMVDRKKHNVNPATVNKVYDEPEKPGNKVLAVGAVWDFLQIKAEEDGYEGIDMFDVMQTLRGKETCHGYGPAYKLDYVMEALEKVRREVHGE</sequence>
<comment type="subcellular location">
    <subcellularLocation>
        <location evidence="1">Membrane</location>
    </subcellularLocation>
</comment>
<dbReference type="Gene3D" id="1.20.5.170">
    <property type="match status" value="1"/>
</dbReference>
<keyword evidence="8" id="KW-0175">Coiled coil</keyword>
<evidence type="ECO:0000256" key="6">
    <source>
        <dbReference type="ARBA" id="ARBA00023136"/>
    </source>
</evidence>
<evidence type="ECO:0000256" key="2">
    <source>
        <dbReference type="ARBA" id="ARBA00022617"/>
    </source>
</evidence>
<protein>
    <recommendedName>
        <fullName evidence="14">Cytochrome b5 heme-binding domain-containing protein</fullName>
    </recommendedName>
</protein>
<organism evidence="13">
    <name type="scientific">Candidozyma auris</name>
    <name type="common">Yeast</name>
    <name type="synonym">Candida auris</name>
    <dbReference type="NCBI Taxonomy" id="498019"/>
    <lineage>
        <taxon>Eukaryota</taxon>
        <taxon>Fungi</taxon>
        <taxon>Dikarya</taxon>
        <taxon>Ascomycota</taxon>
        <taxon>Saccharomycotina</taxon>
        <taxon>Pichiomycetes</taxon>
        <taxon>Metschnikowiaceae</taxon>
        <taxon>Candidozyma</taxon>
    </lineage>
</organism>
<name>A0A8F2W5K2_CANAR</name>
<evidence type="ECO:0000256" key="9">
    <source>
        <dbReference type="SAM" id="MobiDB-lite"/>
    </source>
</evidence>
<evidence type="ECO:0008006" key="14">
    <source>
        <dbReference type="Google" id="ProtNLM"/>
    </source>
</evidence>
<dbReference type="InterPro" id="IPR050668">
    <property type="entry name" value="Cytochrome_b5"/>
</dbReference>
<dbReference type="AlphaFoldDB" id="A0A8F2W5K2"/>
<keyword evidence="3 10" id="KW-0812">Transmembrane</keyword>
<dbReference type="Proteomes" id="UP000825438">
    <property type="component" value="Chromosome V"/>
</dbReference>
<dbReference type="EMBL" id="CP076753">
    <property type="protein sequence ID" value="QWW25292.1"/>
    <property type="molecule type" value="Genomic_DNA"/>
</dbReference>
<evidence type="ECO:0000256" key="3">
    <source>
        <dbReference type="ARBA" id="ARBA00022692"/>
    </source>
</evidence>
<dbReference type="FunFam" id="3.10.120.10:FF:000002">
    <property type="entry name" value="Cytochrome b5 type B"/>
    <property type="match status" value="1"/>
</dbReference>
<dbReference type="PANTHER" id="PTHR19359:SF95">
    <property type="entry name" value="CYTOCHROME B5 TYPE B"/>
    <property type="match status" value="1"/>
</dbReference>
<evidence type="ECO:0000313" key="13">
    <source>
        <dbReference type="EMBL" id="QWW25292.1"/>
    </source>
</evidence>
<dbReference type="GO" id="GO:0003700">
    <property type="term" value="F:DNA-binding transcription factor activity"/>
    <property type="evidence" value="ECO:0007669"/>
    <property type="project" value="InterPro"/>
</dbReference>
<feature type="transmembrane region" description="Helical" evidence="10">
    <location>
        <begin position="122"/>
        <end position="140"/>
    </location>
</feature>
<feature type="compositionally biased region" description="Polar residues" evidence="9">
    <location>
        <begin position="282"/>
        <end position="292"/>
    </location>
</feature>
<dbReference type="SMART" id="SM00338">
    <property type="entry name" value="BRLZ"/>
    <property type="match status" value="1"/>
</dbReference>
<dbReference type="PANTHER" id="PTHR19359">
    <property type="entry name" value="CYTOCHROME B5"/>
    <property type="match status" value="1"/>
</dbReference>
<dbReference type="InterPro" id="IPR046347">
    <property type="entry name" value="bZIP_sf"/>
</dbReference>
<evidence type="ECO:0000256" key="8">
    <source>
        <dbReference type="SAM" id="Coils"/>
    </source>
</evidence>
<dbReference type="CDD" id="cd14688">
    <property type="entry name" value="bZIP_YAP"/>
    <property type="match status" value="1"/>
</dbReference>
<feature type="compositionally biased region" description="Basic and acidic residues" evidence="9">
    <location>
        <begin position="295"/>
        <end position="304"/>
    </location>
</feature>
<evidence type="ECO:0000256" key="1">
    <source>
        <dbReference type="ARBA" id="ARBA00004370"/>
    </source>
</evidence>